<evidence type="ECO:0008006" key="5">
    <source>
        <dbReference type="Google" id="ProtNLM"/>
    </source>
</evidence>
<evidence type="ECO:0000313" key="4">
    <source>
        <dbReference type="Proteomes" id="UP001168877"/>
    </source>
</evidence>
<feature type="compositionally biased region" description="Basic residues" evidence="1">
    <location>
        <begin position="165"/>
        <end position="179"/>
    </location>
</feature>
<keyword evidence="2" id="KW-0732">Signal</keyword>
<feature type="region of interest" description="Disordered" evidence="1">
    <location>
        <begin position="140"/>
        <end position="179"/>
    </location>
</feature>
<reference evidence="3" key="1">
    <citation type="journal article" date="2022" name="Plant J.">
        <title>Strategies of tolerance reflected in two North American maple genomes.</title>
        <authorList>
            <person name="McEvoy S.L."/>
            <person name="Sezen U.U."/>
            <person name="Trouern-Trend A."/>
            <person name="McMahon S.M."/>
            <person name="Schaberg P.G."/>
            <person name="Yang J."/>
            <person name="Wegrzyn J.L."/>
            <person name="Swenson N.G."/>
        </authorList>
    </citation>
    <scope>NUCLEOTIDE SEQUENCE</scope>
    <source>
        <strain evidence="3">NS2018</strain>
    </source>
</reference>
<reference evidence="3" key="2">
    <citation type="submission" date="2023-06" db="EMBL/GenBank/DDBJ databases">
        <authorList>
            <person name="Swenson N.G."/>
            <person name="Wegrzyn J.L."/>
            <person name="Mcevoy S.L."/>
        </authorList>
    </citation>
    <scope>NUCLEOTIDE SEQUENCE</scope>
    <source>
        <strain evidence="3">NS2018</strain>
        <tissue evidence="3">Leaf</tissue>
    </source>
</reference>
<dbReference type="AlphaFoldDB" id="A0AA39SS54"/>
<feature type="chain" id="PRO_5041316219" description="DUF4283 domain-containing protein" evidence="2">
    <location>
        <begin position="21"/>
        <end position="179"/>
    </location>
</feature>
<name>A0AA39SS54_ACESA</name>
<accession>A0AA39SS54</accession>
<comment type="caution">
    <text evidence="3">The sequence shown here is derived from an EMBL/GenBank/DDBJ whole genome shotgun (WGS) entry which is preliminary data.</text>
</comment>
<evidence type="ECO:0000256" key="1">
    <source>
        <dbReference type="SAM" id="MobiDB-lite"/>
    </source>
</evidence>
<protein>
    <recommendedName>
        <fullName evidence="5">DUF4283 domain-containing protein</fullName>
    </recommendedName>
</protein>
<proteinExistence type="predicted"/>
<dbReference type="PANTHER" id="PTHR31286">
    <property type="entry name" value="GLYCINE-RICH CELL WALL STRUCTURAL PROTEIN 1.8-LIKE"/>
    <property type="match status" value="1"/>
</dbReference>
<evidence type="ECO:0000313" key="3">
    <source>
        <dbReference type="EMBL" id="KAK0597259.1"/>
    </source>
</evidence>
<organism evidence="3 4">
    <name type="scientific">Acer saccharum</name>
    <name type="common">Sugar maple</name>
    <dbReference type="NCBI Taxonomy" id="4024"/>
    <lineage>
        <taxon>Eukaryota</taxon>
        <taxon>Viridiplantae</taxon>
        <taxon>Streptophyta</taxon>
        <taxon>Embryophyta</taxon>
        <taxon>Tracheophyta</taxon>
        <taxon>Spermatophyta</taxon>
        <taxon>Magnoliopsida</taxon>
        <taxon>eudicotyledons</taxon>
        <taxon>Gunneridae</taxon>
        <taxon>Pentapetalae</taxon>
        <taxon>rosids</taxon>
        <taxon>malvids</taxon>
        <taxon>Sapindales</taxon>
        <taxon>Sapindaceae</taxon>
        <taxon>Hippocastanoideae</taxon>
        <taxon>Acereae</taxon>
        <taxon>Acer</taxon>
    </lineage>
</organism>
<dbReference type="PANTHER" id="PTHR31286:SF99">
    <property type="entry name" value="DUF4283 DOMAIN-CONTAINING PROTEIN"/>
    <property type="match status" value="1"/>
</dbReference>
<dbReference type="EMBL" id="JAUESC010000004">
    <property type="protein sequence ID" value="KAK0597259.1"/>
    <property type="molecule type" value="Genomic_DNA"/>
</dbReference>
<sequence length="179" mass="20070">MLVWIRLSRLLMEWIEVGLLRSIGGMLGNTIKVDPITESQARGRFARICVEIDTTKPLQCSLDVGNRTIKVEYENLGLICFSYGRVGHSREMCKEGAVDMNEEIKALETKSKVSITESDPYGPWMQVSYGRNSKNYMGNNFNGKRNGYGGKPGNGDKHGTPRCPLPKKKTKNKKVVVWG</sequence>
<dbReference type="Proteomes" id="UP001168877">
    <property type="component" value="Unassembled WGS sequence"/>
</dbReference>
<evidence type="ECO:0000256" key="2">
    <source>
        <dbReference type="SAM" id="SignalP"/>
    </source>
</evidence>
<gene>
    <name evidence="3" type="ORF">LWI29_023477</name>
</gene>
<feature type="signal peptide" evidence="2">
    <location>
        <begin position="1"/>
        <end position="20"/>
    </location>
</feature>
<dbReference type="InterPro" id="IPR040256">
    <property type="entry name" value="At4g02000-like"/>
</dbReference>
<keyword evidence="4" id="KW-1185">Reference proteome</keyword>